<proteinExistence type="predicted"/>
<name>A0A6A2XR64_HIBSY</name>
<dbReference type="PANTHER" id="PTHR46935">
    <property type="entry name" value="OS01G0674700 PROTEIN"/>
    <property type="match status" value="1"/>
</dbReference>
<feature type="compositionally biased region" description="Basic and acidic residues" evidence="3">
    <location>
        <begin position="58"/>
        <end position="71"/>
    </location>
</feature>
<evidence type="ECO:0000313" key="5">
    <source>
        <dbReference type="Proteomes" id="UP000436088"/>
    </source>
</evidence>
<dbReference type="PROSITE" id="PS51375">
    <property type="entry name" value="PPR"/>
    <property type="match status" value="1"/>
</dbReference>
<evidence type="ECO:0000256" key="1">
    <source>
        <dbReference type="ARBA" id="ARBA00022737"/>
    </source>
</evidence>
<dbReference type="GO" id="GO:0009507">
    <property type="term" value="C:chloroplast"/>
    <property type="evidence" value="ECO:0007669"/>
    <property type="project" value="TreeGrafter"/>
</dbReference>
<sequence length="529" mass="59373">MVSAQGQRDPSRKKRRFSLRVVNSGGGILEKEFEFKPSFDEYLKTLESLKEKKKSFKSNKDESTKDIGEKENMSKIVEHDKVNVKSEGATRTRSRKALPLNSEADDVKALRDEHKNFEKPGNLVDKQRASRMQIEERTKESAKLRPVEALNLFHSMREQMASYPDMVAYRSIAVTLGHMRELFDVIEIMRSPPKKKFKTGPLGKWDPRLEPDIVVYNAAERVGGGILSFAAVKATASTAFQYYIWTCNGVLVNTLWKEGRIDEVASVVQSMEKRGIIGSAALYYDLARCLCSVGRCQEALMQIEKICKVASKPLVVPYSGLIQACLDGGSVENGACIFDQMHKYCSPNLVRCNIILKAYLDHGLFDEAKDLLQKMSKAANEMSSRCDALNGVVADSYTFNIIPKRHVRMILEATRAGKGELLETTWERMARADRTPPLPLIEERFCMKLEKNECASAVSRVTAYPASRLQALSNSAWLNLYKYNPSRFQQGTIVGLVEHVEMILGINESPNPVLDNLLAASKILKSGLI</sequence>
<dbReference type="GO" id="GO:0009658">
    <property type="term" value="P:chloroplast organization"/>
    <property type="evidence" value="ECO:0007669"/>
    <property type="project" value="InterPro"/>
</dbReference>
<dbReference type="EMBL" id="VEPZ02001530">
    <property type="protein sequence ID" value="KAE8669395.1"/>
    <property type="molecule type" value="Genomic_DNA"/>
</dbReference>
<feature type="region of interest" description="Disordered" evidence="3">
    <location>
        <begin position="51"/>
        <end position="71"/>
    </location>
</feature>
<evidence type="ECO:0000256" key="2">
    <source>
        <dbReference type="PROSITE-ProRule" id="PRU00708"/>
    </source>
</evidence>
<dbReference type="InterPro" id="IPR011990">
    <property type="entry name" value="TPR-like_helical_dom_sf"/>
</dbReference>
<protein>
    <submittedName>
        <fullName evidence="4">Pentatricopeptide repeat-containing protein isoform 2</fullName>
    </submittedName>
</protein>
<dbReference type="InterPro" id="IPR044645">
    <property type="entry name" value="DG1/EMB2279-like"/>
</dbReference>
<evidence type="ECO:0000313" key="4">
    <source>
        <dbReference type="EMBL" id="KAE8669395.1"/>
    </source>
</evidence>
<dbReference type="AlphaFoldDB" id="A0A6A2XR64"/>
<gene>
    <name evidence="4" type="ORF">F3Y22_tig00112249pilonHSYRG00424</name>
</gene>
<dbReference type="InterPro" id="IPR002885">
    <property type="entry name" value="PPR_rpt"/>
</dbReference>
<keyword evidence="1" id="KW-0677">Repeat</keyword>
<dbReference type="PANTHER" id="PTHR46935:SF1">
    <property type="entry name" value="OS01G0674700 PROTEIN"/>
    <property type="match status" value="1"/>
</dbReference>
<dbReference type="Gene3D" id="1.25.40.10">
    <property type="entry name" value="Tetratricopeptide repeat domain"/>
    <property type="match status" value="1"/>
</dbReference>
<keyword evidence="5" id="KW-1185">Reference proteome</keyword>
<dbReference type="Proteomes" id="UP000436088">
    <property type="component" value="Unassembled WGS sequence"/>
</dbReference>
<comment type="caution">
    <text evidence="4">The sequence shown here is derived from an EMBL/GenBank/DDBJ whole genome shotgun (WGS) entry which is preliminary data.</text>
</comment>
<dbReference type="Pfam" id="PF01535">
    <property type="entry name" value="PPR"/>
    <property type="match status" value="2"/>
</dbReference>
<evidence type="ECO:0000256" key="3">
    <source>
        <dbReference type="SAM" id="MobiDB-lite"/>
    </source>
</evidence>
<dbReference type="NCBIfam" id="TIGR00756">
    <property type="entry name" value="PPR"/>
    <property type="match status" value="1"/>
</dbReference>
<dbReference type="SUPFAM" id="SSF48452">
    <property type="entry name" value="TPR-like"/>
    <property type="match status" value="1"/>
</dbReference>
<organism evidence="4 5">
    <name type="scientific">Hibiscus syriacus</name>
    <name type="common">Rose of Sharon</name>
    <dbReference type="NCBI Taxonomy" id="106335"/>
    <lineage>
        <taxon>Eukaryota</taxon>
        <taxon>Viridiplantae</taxon>
        <taxon>Streptophyta</taxon>
        <taxon>Embryophyta</taxon>
        <taxon>Tracheophyta</taxon>
        <taxon>Spermatophyta</taxon>
        <taxon>Magnoliopsida</taxon>
        <taxon>eudicotyledons</taxon>
        <taxon>Gunneridae</taxon>
        <taxon>Pentapetalae</taxon>
        <taxon>rosids</taxon>
        <taxon>malvids</taxon>
        <taxon>Malvales</taxon>
        <taxon>Malvaceae</taxon>
        <taxon>Malvoideae</taxon>
        <taxon>Hibiscus</taxon>
    </lineage>
</organism>
<accession>A0A6A2XR64</accession>
<feature type="repeat" description="PPR" evidence="2">
    <location>
        <begin position="348"/>
        <end position="382"/>
    </location>
</feature>
<reference evidence="4" key="1">
    <citation type="submission" date="2019-09" db="EMBL/GenBank/DDBJ databases">
        <title>Draft genome information of white flower Hibiscus syriacus.</title>
        <authorList>
            <person name="Kim Y.-M."/>
        </authorList>
    </citation>
    <scope>NUCLEOTIDE SEQUENCE [LARGE SCALE GENOMIC DNA]</scope>
    <source>
        <strain evidence="4">YM2019G1</strain>
    </source>
</reference>